<accession>H0FA05</accession>
<dbReference type="RefSeq" id="WP_008165021.1">
    <property type="nucleotide sequence ID" value="NZ_AGUF01000057.1"/>
</dbReference>
<reference evidence="2 3" key="1">
    <citation type="journal article" date="2012" name="J. Bacteriol.">
        <title>Genome sequence of the highly efficient arsenite-oxidizing bacterium Achromobacter arsenitoxydans SY8.</title>
        <authorList>
            <person name="Li X."/>
            <person name="Hu Y."/>
            <person name="Gong J."/>
            <person name="Lin Y."/>
            <person name="Johnstone L."/>
            <person name="Rensing C."/>
            <person name="Wang G."/>
        </authorList>
    </citation>
    <scope>NUCLEOTIDE SEQUENCE [LARGE SCALE GENOMIC DNA]</scope>
    <source>
        <strain evidence="2 3">SY8</strain>
    </source>
</reference>
<organism evidence="2 3">
    <name type="scientific">Achromobacter arsenitoxydans SY8</name>
    <dbReference type="NCBI Taxonomy" id="477184"/>
    <lineage>
        <taxon>Bacteria</taxon>
        <taxon>Pseudomonadati</taxon>
        <taxon>Pseudomonadota</taxon>
        <taxon>Betaproteobacteria</taxon>
        <taxon>Burkholderiales</taxon>
        <taxon>Alcaligenaceae</taxon>
        <taxon>Achromobacter</taxon>
    </lineage>
</organism>
<feature type="region of interest" description="Disordered" evidence="1">
    <location>
        <begin position="9"/>
        <end position="37"/>
    </location>
</feature>
<dbReference type="OrthoDB" id="8687946at2"/>
<sequence length="146" mass="16329">MNAPISEFMGAALGTPETSQPAPSGHPDMDKPHAYEFGRMDHEGRFEVVIEHRYPTHAKSDWPVVPLYRRPAPAAGDAHKPDFARADQIAQEYVAEYEMCGEDEESRDGVYNPTDVERDMMFDAVRGLLAEAEFIAALSAYRQKEG</sequence>
<comment type="caution">
    <text evidence="2">The sequence shown here is derived from an EMBL/GenBank/DDBJ whole genome shotgun (WGS) entry which is preliminary data.</text>
</comment>
<gene>
    <name evidence="2" type="ORF">KYC_18415</name>
</gene>
<dbReference type="EMBL" id="AGUF01000057">
    <property type="protein sequence ID" value="EHK64812.1"/>
    <property type="molecule type" value="Genomic_DNA"/>
</dbReference>
<name>H0FA05_9BURK</name>
<evidence type="ECO:0000256" key="1">
    <source>
        <dbReference type="SAM" id="MobiDB-lite"/>
    </source>
</evidence>
<evidence type="ECO:0000313" key="2">
    <source>
        <dbReference type="EMBL" id="EHK64812.1"/>
    </source>
</evidence>
<proteinExistence type="predicted"/>
<protein>
    <submittedName>
        <fullName evidence="2">Uncharacterized protein</fullName>
    </submittedName>
</protein>
<dbReference type="Proteomes" id="UP000003113">
    <property type="component" value="Unassembled WGS sequence"/>
</dbReference>
<dbReference type="AlphaFoldDB" id="H0FA05"/>
<keyword evidence="3" id="KW-1185">Reference proteome</keyword>
<dbReference type="STRING" id="477184.KYC_18415"/>
<evidence type="ECO:0000313" key="3">
    <source>
        <dbReference type="Proteomes" id="UP000003113"/>
    </source>
</evidence>
<dbReference type="PATRIC" id="fig|477184.5.peg.3618"/>
<feature type="compositionally biased region" description="Basic and acidic residues" evidence="1">
    <location>
        <begin position="27"/>
        <end position="37"/>
    </location>
</feature>